<evidence type="ECO:0000256" key="1">
    <source>
        <dbReference type="ARBA" id="ARBA00022723"/>
    </source>
</evidence>
<evidence type="ECO:0000256" key="3">
    <source>
        <dbReference type="ARBA" id="ARBA00022833"/>
    </source>
</evidence>
<dbReference type="GeneID" id="106175079"/>
<dbReference type="PANTHER" id="PTHR13363:SF0">
    <property type="entry name" value="B30.2_SPRY DOMAIN-CONTAINING PROTEIN"/>
    <property type="match status" value="1"/>
</dbReference>
<name>A0A1S3JPR7_LINAN</name>
<dbReference type="GO" id="GO:0004842">
    <property type="term" value="F:ubiquitin-protein transferase activity"/>
    <property type="evidence" value="ECO:0007669"/>
    <property type="project" value="InterPro"/>
</dbReference>
<evidence type="ECO:0000256" key="2">
    <source>
        <dbReference type="ARBA" id="ARBA00022771"/>
    </source>
</evidence>
<dbReference type="OrthoDB" id="258495at2759"/>
<dbReference type="KEGG" id="lak:106175079"/>
<keyword evidence="3" id="KW-0862">Zinc</keyword>
<dbReference type="STRING" id="7574.A0A1S3JPR7"/>
<keyword evidence="1" id="KW-0479">Metal-binding</keyword>
<dbReference type="SMART" id="SM00449">
    <property type="entry name" value="SPRY"/>
    <property type="match status" value="1"/>
</dbReference>
<evidence type="ECO:0000259" key="4">
    <source>
        <dbReference type="PROSITE" id="PS50188"/>
    </source>
</evidence>
<dbReference type="InterPro" id="IPR013320">
    <property type="entry name" value="ConA-like_dom_sf"/>
</dbReference>
<accession>A0A1S3JPR7</accession>
<dbReference type="InterPro" id="IPR001870">
    <property type="entry name" value="B30.2/SPRY"/>
</dbReference>
<dbReference type="InterPro" id="IPR045129">
    <property type="entry name" value="RNF123/RKP/RSPRY1"/>
</dbReference>
<organism evidence="5 6">
    <name type="scientific">Lingula anatina</name>
    <name type="common">Brachiopod</name>
    <name type="synonym">Lingula unguis</name>
    <dbReference type="NCBI Taxonomy" id="7574"/>
    <lineage>
        <taxon>Eukaryota</taxon>
        <taxon>Metazoa</taxon>
        <taxon>Spiralia</taxon>
        <taxon>Lophotrochozoa</taxon>
        <taxon>Brachiopoda</taxon>
        <taxon>Linguliformea</taxon>
        <taxon>Lingulata</taxon>
        <taxon>Lingulida</taxon>
        <taxon>Linguloidea</taxon>
        <taxon>Lingulidae</taxon>
        <taxon>Lingula</taxon>
    </lineage>
</organism>
<feature type="domain" description="B30.2/SPRY" evidence="4">
    <location>
        <begin position="107"/>
        <end position="302"/>
    </location>
</feature>
<sequence>MEGRDDEGLLETSEKIEVHQRAAVPHDSQTNQLNIGSRQSSVVISQFSKVHEYEEIFSSLARYCVVTLSNSAVQRVHRNKLTNLGAVHTMWSTLLCGGTALKNQLSLPVCATLSRLCCPVSSHSKAVVLSDQNKTAGLQLSADQLEIRNDTWTFESIRASHGIKLCSQNEYKDSLPMGWYYEVNIKSSSIIQIGFANESCVFQPEKGLGVGDDKNSCAFDGGRCKKWNGSITELEDNNYGEEWSDGDMISCCLSRDGQVSFWLNGKDLGVAFTGLDLSKIWFPAVSVSTEQQVRVNFGSSPFKYAKPDGYASVSCLSKSEMGETGYLEDGQIRDKVGFSC</sequence>
<evidence type="ECO:0000313" key="5">
    <source>
        <dbReference type="Proteomes" id="UP000085678"/>
    </source>
</evidence>
<dbReference type="InterPro" id="IPR043136">
    <property type="entry name" value="B30.2/SPRY_sf"/>
</dbReference>
<reference evidence="6" key="1">
    <citation type="submission" date="2025-08" db="UniProtKB">
        <authorList>
            <consortium name="RefSeq"/>
        </authorList>
    </citation>
    <scope>IDENTIFICATION</scope>
    <source>
        <tissue evidence="6">Gonads</tissue>
    </source>
</reference>
<keyword evidence="2" id="KW-0863">Zinc-finger</keyword>
<dbReference type="InParanoid" id="A0A1S3JPR7"/>
<keyword evidence="5" id="KW-1185">Reference proteome</keyword>
<dbReference type="CDD" id="cd11709">
    <property type="entry name" value="SPRY"/>
    <property type="match status" value="1"/>
</dbReference>
<evidence type="ECO:0000313" key="6">
    <source>
        <dbReference type="RefSeq" id="XP_013412358.1"/>
    </source>
</evidence>
<gene>
    <name evidence="6" type="primary">LOC106175079</name>
</gene>
<protein>
    <submittedName>
        <fullName evidence="6">RING finger and SPRY domain-containing protein 1-like</fullName>
    </submittedName>
</protein>
<dbReference type="GO" id="GO:0005737">
    <property type="term" value="C:cytoplasm"/>
    <property type="evidence" value="ECO:0007669"/>
    <property type="project" value="TreeGrafter"/>
</dbReference>
<dbReference type="PANTHER" id="PTHR13363">
    <property type="entry name" value="RING FINGER AND SRY DOMAIN-CONTAINING"/>
    <property type="match status" value="1"/>
</dbReference>
<proteinExistence type="predicted"/>
<dbReference type="InterPro" id="IPR003877">
    <property type="entry name" value="SPRY_dom"/>
</dbReference>
<dbReference type="AlphaFoldDB" id="A0A1S3JPR7"/>
<dbReference type="GO" id="GO:0051603">
    <property type="term" value="P:proteolysis involved in protein catabolic process"/>
    <property type="evidence" value="ECO:0007669"/>
    <property type="project" value="TreeGrafter"/>
</dbReference>
<dbReference type="Proteomes" id="UP000085678">
    <property type="component" value="Unplaced"/>
</dbReference>
<dbReference type="PROSITE" id="PS50188">
    <property type="entry name" value="B302_SPRY"/>
    <property type="match status" value="1"/>
</dbReference>
<dbReference type="GO" id="GO:0008270">
    <property type="term" value="F:zinc ion binding"/>
    <property type="evidence" value="ECO:0007669"/>
    <property type="project" value="UniProtKB-KW"/>
</dbReference>
<dbReference type="Pfam" id="PF00622">
    <property type="entry name" value="SPRY"/>
    <property type="match status" value="1"/>
</dbReference>
<dbReference type="SUPFAM" id="SSF49899">
    <property type="entry name" value="Concanavalin A-like lectins/glucanases"/>
    <property type="match status" value="1"/>
</dbReference>
<dbReference type="RefSeq" id="XP_013412358.1">
    <property type="nucleotide sequence ID" value="XM_013556904.1"/>
</dbReference>
<dbReference type="Gene3D" id="2.60.120.920">
    <property type="match status" value="1"/>
</dbReference>